<feature type="region of interest" description="Disordered" evidence="6">
    <location>
        <begin position="1"/>
        <end position="25"/>
    </location>
</feature>
<evidence type="ECO:0000256" key="4">
    <source>
        <dbReference type="ARBA" id="ARBA00022989"/>
    </source>
</evidence>
<dbReference type="Proteomes" id="UP000222106">
    <property type="component" value="Unassembled WGS sequence"/>
</dbReference>
<feature type="transmembrane region" description="Helical" evidence="7">
    <location>
        <begin position="119"/>
        <end position="139"/>
    </location>
</feature>
<keyword evidence="2" id="KW-1003">Cell membrane</keyword>
<dbReference type="InterPro" id="IPR022791">
    <property type="entry name" value="L-PG_synthase/AglD"/>
</dbReference>
<keyword evidence="3 7" id="KW-0812">Transmembrane</keyword>
<feature type="transmembrane region" description="Helical" evidence="7">
    <location>
        <begin position="800"/>
        <end position="823"/>
    </location>
</feature>
<feature type="transmembrane region" description="Helical" evidence="7">
    <location>
        <begin position="605"/>
        <end position="624"/>
    </location>
</feature>
<dbReference type="PANTHER" id="PTHR39087:SF2">
    <property type="entry name" value="UPF0104 MEMBRANE PROTEIN MJ1595"/>
    <property type="match status" value="1"/>
</dbReference>
<feature type="transmembrane region" description="Helical" evidence="7">
    <location>
        <begin position="43"/>
        <end position="65"/>
    </location>
</feature>
<feature type="transmembrane region" description="Helical" evidence="7">
    <location>
        <begin position="185"/>
        <end position="202"/>
    </location>
</feature>
<dbReference type="Gene3D" id="1.10.510.10">
    <property type="entry name" value="Transferase(Phosphotransferase) domain 1"/>
    <property type="match status" value="1"/>
</dbReference>
<evidence type="ECO:0000256" key="7">
    <source>
        <dbReference type="SAM" id="Phobius"/>
    </source>
</evidence>
<dbReference type="SUPFAM" id="SSF56112">
    <property type="entry name" value="Protein kinase-like (PK-like)"/>
    <property type="match status" value="1"/>
</dbReference>
<dbReference type="InterPro" id="IPR011009">
    <property type="entry name" value="Kinase-like_dom_sf"/>
</dbReference>
<accession>A0A2A9EM57</accession>
<dbReference type="AlphaFoldDB" id="A0A2A9EM57"/>
<keyword evidence="4 7" id="KW-1133">Transmembrane helix</keyword>
<comment type="caution">
    <text evidence="8">The sequence shown here is derived from an EMBL/GenBank/DDBJ whole genome shotgun (WGS) entry which is preliminary data.</text>
</comment>
<evidence type="ECO:0000256" key="6">
    <source>
        <dbReference type="SAM" id="MobiDB-lite"/>
    </source>
</evidence>
<gene>
    <name evidence="8" type="ORF">ATJ97_2518</name>
</gene>
<name>A0A2A9EM57_9MICO</name>
<dbReference type="GO" id="GO:0005886">
    <property type="term" value="C:plasma membrane"/>
    <property type="evidence" value="ECO:0007669"/>
    <property type="project" value="UniProtKB-SubCell"/>
</dbReference>
<reference evidence="8 9" key="1">
    <citation type="submission" date="2017-10" db="EMBL/GenBank/DDBJ databases">
        <title>Sequencing the genomes of 1000 actinobacteria strains.</title>
        <authorList>
            <person name="Klenk H.-P."/>
        </authorList>
    </citation>
    <scope>NUCLEOTIDE SEQUENCE [LARGE SCALE GENOMIC DNA]</scope>
    <source>
        <strain evidence="8 9">DSM 21838</strain>
    </source>
</reference>
<comment type="subcellular location">
    <subcellularLocation>
        <location evidence="1">Cell membrane</location>
        <topology evidence="1">Multi-pass membrane protein</topology>
    </subcellularLocation>
</comment>
<sequence>MSLQPGDGGATMPATAPVEDTPPRREVLLVDAPETRVRRPGDLLALVASLLGIGFVLVLAVYAHATTQGVTEDVQSAVANVLRQVLLLPVTVLEGLVSFFVPLIVLVDRVVRRSWRSALEALATGLVAVVLAVGALWLLDNVAPVSLTRGLTITSEGDTVIGLNVYAAGIAGVLTAVGDRSHNRLLRWSWNLLWIVLALSVVQGDQTLPGAIVAVLLGRSAGLGMRYASGVLHERATGVQLVRGLRRAGLDPVRVVRMDPVLVGTHAQAWTVTTSSPIGYTERLREPAATAPDDDGARARLDDVPAGDASPADLLAAVDQEGATGSDTIAPDPLTDPEQVLQEVSSSAVRTLDVESAHRLYAIWDVEGRRHDVTVLDGDRHVVGVLASVWDSVRLRGIDRRPARSLREAANRAALMALATRAAGVRAPELVGITESRDSVLIVSEHLPGARRLDELAPAELDDDLLDQLWTQVRAAHAKGLAHRELSAEAVLVDRAGQVRIISWEDGEIISSELSRRLDLAQLLAMLATLVGAERALTSAARVLTRDQLASMAPLLQPVAMPSTTRAAVDDLKELLATLREELVELIPRADVAPLQLNRFSARTVITLTVAVVAVWALLSWMNIEEVTAAVTRANPVWIVVAFGMGLLTYVGSAMGLVAFSPERLGMWRTTLVQVAASVISLVAPAGIGPAALNLRFLNKARISTPMAVATVGLVQLSQFITTVLLLVTVALVTGSAGSLSAPSGSVILAVALVLTTIGVVLLVPTVRAWVWEKVAPTMQQVWPRVVWVVSNPRRLATGIVGNLVMTAGYVAAFGASLAAFGYELPLTKLAITYLASNSIGAVVPSPGGIGPVEAALTAGLTLAGIPAATAVSVAILFRVLTFWGRVPLGWAALRYLQHKDAL</sequence>
<dbReference type="RefSeq" id="WP_211287214.1">
    <property type="nucleotide sequence ID" value="NZ_PDJI01000004.1"/>
</dbReference>
<organism evidence="8 9">
    <name type="scientific">Georgenia soli</name>
    <dbReference type="NCBI Taxonomy" id="638953"/>
    <lineage>
        <taxon>Bacteria</taxon>
        <taxon>Bacillati</taxon>
        <taxon>Actinomycetota</taxon>
        <taxon>Actinomycetes</taxon>
        <taxon>Micrococcales</taxon>
        <taxon>Bogoriellaceae</taxon>
        <taxon>Georgenia</taxon>
    </lineage>
</organism>
<feature type="transmembrane region" description="Helical" evidence="7">
    <location>
        <begin position="856"/>
        <end position="878"/>
    </location>
</feature>
<feature type="transmembrane region" description="Helical" evidence="7">
    <location>
        <begin position="672"/>
        <end position="693"/>
    </location>
</feature>
<evidence type="ECO:0000256" key="1">
    <source>
        <dbReference type="ARBA" id="ARBA00004651"/>
    </source>
</evidence>
<feature type="transmembrane region" description="Helical" evidence="7">
    <location>
        <begin position="713"/>
        <end position="735"/>
    </location>
</feature>
<feature type="transmembrane region" description="Helical" evidence="7">
    <location>
        <begin position="85"/>
        <end position="107"/>
    </location>
</feature>
<feature type="transmembrane region" description="Helical" evidence="7">
    <location>
        <begin position="747"/>
        <end position="771"/>
    </location>
</feature>
<feature type="transmembrane region" description="Helical" evidence="7">
    <location>
        <begin position="636"/>
        <end position="660"/>
    </location>
</feature>
<feature type="transmembrane region" description="Helical" evidence="7">
    <location>
        <begin position="159"/>
        <end position="178"/>
    </location>
</feature>
<keyword evidence="5 7" id="KW-0472">Membrane</keyword>
<evidence type="ECO:0000256" key="2">
    <source>
        <dbReference type="ARBA" id="ARBA00022475"/>
    </source>
</evidence>
<evidence type="ECO:0000313" key="8">
    <source>
        <dbReference type="EMBL" id="PFG39998.1"/>
    </source>
</evidence>
<protein>
    <submittedName>
        <fullName evidence="8">Uncharacterized protein (TIRG00374 family)</fullName>
    </submittedName>
</protein>
<evidence type="ECO:0000256" key="5">
    <source>
        <dbReference type="ARBA" id="ARBA00023136"/>
    </source>
</evidence>
<dbReference type="EMBL" id="PDJI01000004">
    <property type="protein sequence ID" value="PFG39998.1"/>
    <property type="molecule type" value="Genomic_DNA"/>
</dbReference>
<evidence type="ECO:0000313" key="9">
    <source>
        <dbReference type="Proteomes" id="UP000222106"/>
    </source>
</evidence>
<dbReference type="PANTHER" id="PTHR39087">
    <property type="entry name" value="UPF0104 MEMBRANE PROTEIN MJ1595"/>
    <property type="match status" value="1"/>
</dbReference>
<evidence type="ECO:0000256" key="3">
    <source>
        <dbReference type="ARBA" id="ARBA00022692"/>
    </source>
</evidence>
<keyword evidence="9" id="KW-1185">Reference proteome</keyword>
<dbReference type="Pfam" id="PF03706">
    <property type="entry name" value="LPG_synthase_TM"/>
    <property type="match status" value="1"/>
</dbReference>
<proteinExistence type="predicted"/>